<dbReference type="OrthoDB" id="3252468at2"/>
<name>A0A4V3CXK8_9MICO</name>
<dbReference type="Gene3D" id="3.40.50.1820">
    <property type="entry name" value="alpha/beta hydrolase"/>
    <property type="match status" value="1"/>
</dbReference>
<sequence>MTHPPVAARGRRRTLALIVLALSATVALTGCAGLANLPGLAWLGGSSDAGEPLALPEAPEGTIAGFGAQKPNWTPCEGGMVCADVYAPLDWEDPAGETVTLRLVKHEATGSQRLGTLFVNPGGPGASGVDYVKNNFGYAVRPELQRAYDVIGWDPRGVGASTPVQCLDAAGMDEYLFGQDKAAGLERGSDAWIDAALANEAEFGAACAAASGDLIAHVSTASTVQDLDMLRAIVGDAKLNYLGFSYGTYIGARYADAFPKNVGRLVLDGAMDPSAGMGEVVRAQTMGFEQALRAYATDCLQRRGCPLTGSVDAAMGQIGQLLDRVDANPLQGSDGRTLTVNTALTAIITPLYSKDMWGYLDELFTTLATDDADVALSLADFYYDREGGKYLSNSTEAFTAINCLDYPSAATLDRAAMRENATALAAAAPTIGRFQGYGDVGCSAWPVQGAETREPVTGAGAAPILVVGTTGDPATPYQWAESLAEQLESGVLITYVGEGHTATTSSDCVADTVVDYFINGAVPTSDPRCS</sequence>
<dbReference type="SUPFAM" id="SSF53474">
    <property type="entry name" value="alpha/beta-Hydrolases"/>
    <property type="match status" value="1"/>
</dbReference>
<protein>
    <submittedName>
        <fullName evidence="5">Alpha/beta hydrolase family protein</fullName>
    </submittedName>
</protein>
<feature type="domain" description="Peptidase S33 tripeptidyl aminopeptidase-like C-terminal" evidence="4">
    <location>
        <begin position="429"/>
        <end position="529"/>
    </location>
</feature>
<evidence type="ECO:0000256" key="2">
    <source>
        <dbReference type="ARBA" id="ARBA00022729"/>
    </source>
</evidence>
<comment type="caution">
    <text evidence="5">The sequence shown here is derived from an EMBL/GenBank/DDBJ whole genome shotgun (WGS) entry which is preliminary data.</text>
</comment>
<dbReference type="RefSeq" id="WP_133617146.1">
    <property type="nucleotide sequence ID" value="NZ_SNYA01000006.1"/>
</dbReference>
<dbReference type="GO" id="GO:0016787">
    <property type="term" value="F:hydrolase activity"/>
    <property type="evidence" value="ECO:0007669"/>
    <property type="project" value="UniProtKB-KW"/>
</dbReference>
<evidence type="ECO:0000313" key="6">
    <source>
        <dbReference type="Proteomes" id="UP000295601"/>
    </source>
</evidence>
<organism evidence="5 6">
    <name type="scientific">Leucobacter luti</name>
    <dbReference type="NCBI Taxonomy" id="340320"/>
    <lineage>
        <taxon>Bacteria</taxon>
        <taxon>Bacillati</taxon>
        <taxon>Actinomycetota</taxon>
        <taxon>Actinomycetes</taxon>
        <taxon>Micrococcales</taxon>
        <taxon>Microbacteriaceae</taxon>
        <taxon>Leucobacter</taxon>
    </lineage>
</organism>
<dbReference type="AlphaFoldDB" id="A0A4V3CXK8"/>
<dbReference type="InterPro" id="IPR051601">
    <property type="entry name" value="Serine_prot/Carboxylest_S33"/>
</dbReference>
<proteinExistence type="inferred from homology"/>
<accession>A0A4V3CXK8</accession>
<keyword evidence="2" id="KW-0732">Signal</keyword>
<dbReference type="InterPro" id="IPR013595">
    <property type="entry name" value="Pept_S33_TAP-like_C"/>
</dbReference>
<keyword evidence="3 5" id="KW-0378">Hydrolase</keyword>
<dbReference type="EMBL" id="SNYA01000006">
    <property type="protein sequence ID" value="TDP90698.1"/>
    <property type="molecule type" value="Genomic_DNA"/>
</dbReference>
<evidence type="ECO:0000256" key="3">
    <source>
        <dbReference type="ARBA" id="ARBA00022801"/>
    </source>
</evidence>
<dbReference type="PANTHER" id="PTHR43248">
    <property type="entry name" value="2-SUCCINYL-6-HYDROXY-2,4-CYCLOHEXADIENE-1-CARBOXYLATE SYNTHASE"/>
    <property type="match status" value="1"/>
</dbReference>
<evidence type="ECO:0000256" key="1">
    <source>
        <dbReference type="ARBA" id="ARBA00010088"/>
    </source>
</evidence>
<reference evidence="5 6" key="1">
    <citation type="submission" date="2019-03" db="EMBL/GenBank/DDBJ databases">
        <title>Genomic analyses of the natural microbiome of Caenorhabditis elegans.</title>
        <authorList>
            <person name="Samuel B."/>
        </authorList>
    </citation>
    <scope>NUCLEOTIDE SEQUENCE [LARGE SCALE GENOMIC DNA]</scope>
    <source>
        <strain evidence="5 6">JUb18</strain>
    </source>
</reference>
<dbReference type="PANTHER" id="PTHR43248:SF29">
    <property type="entry name" value="TRIPEPTIDYL AMINOPEPTIDASE"/>
    <property type="match status" value="1"/>
</dbReference>
<comment type="similarity">
    <text evidence="1">Belongs to the peptidase S33 family.</text>
</comment>
<gene>
    <name evidence="5" type="ORF">EDF62_2346</name>
</gene>
<dbReference type="Proteomes" id="UP000295601">
    <property type="component" value="Unassembled WGS sequence"/>
</dbReference>
<evidence type="ECO:0000259" key="4">
    <source>
        <dbReference type="Pfam" id="PF08386"/>
    </source>
</evidence>
<evidence type="ECO:0000313" key="5">
    <source>
        <dbReference type="EMBL" id="TDP90698.1"/>
    </source>
</evidence>
<keyword evidence="6" id="KW-1185">Reference proteome</keyword>
<dbReference type="Pfam" id="PF08386">
    <property type="entry name" value="Abhydrolase_4"/>
    <property type="match status" value="1"/>
</dbReference>
<dbReference type="InterPro" id="IPR029058">
    <property type="entry name" value="AB_hydrolase_fold"/>
</dbReference>